<dbReference type="GO" id="GO:0032049">
    <property type="term" value="P:cardiolipin biosynthetic process"/>
    <property type="evidence" value="ECO:0007669"/>
    <property type="project" value="UniProtKB-UniRule"/>
</dbReference>
<evidence type="ECO:0000256" key="4">
    <source>
        <dbReference type="ARBA" id="ARBA00022679"/>
    </source>
</evidence>
<evidence type="ECO:0000256" key="12">
    <source>
        <dbReference type="NCBIfam" id="TIGR04265"/>
    </source>
</evidence>
<dbReference type="GO" id="GO:0008808">
    <property type="term" value="F:cardiolipin synthase activity"/>
    <property type="evidence" value="ECO:0007669"/>
    <property type="project" value="UniProtKB-UniRule"/>
</dbReference>
<dbReference type="SMART" id="SM00155">
    <property type="entry name" value="PLDc"/>
    <property type="match status" value="2"/>
</dbReference>
<protein>
    <recommendedName>
        <fullName evidence="12">Cardiolipin synthase</fullName>
        <ecNumber evidence="12">2.7.8.-</ecNumber>
    </recommendedName>
</protein>
<dbReference type="PROSITE" id="PS50035">
    <property type="entry name" value="PLD"/>
    <property type="match status" value="2"/>
</dbReference>
<accession>A0A4P7NZ44</accession>
<evidence type="ECO:0000256" key="9">
    <source>
        <dbReference type="ARBA" id="ARBA00023136"/>
    </source>
</evidence>
<keyword evidence="9 13" id="KW-0472">Membrane</keyword>
<feature type="transmembrane region" description="Helical" evidence="13">
    <location>
        <begin position="37"/>
        <end position="58"/>
    </location>
</feature>
<evidence type="ECO:0000313" key="16">
    <source>
        <dbReference type="Proteomes" id="UP000296201"/>
    </source>
</evidence>
<evidence type="ECO:0000313" key="15">
    <source>
        <dbReference type="EMBL" id="QBZ82956.1"/>
    </source>
</evidence>
<dbReference type="NCBIfam" id="TIGR04265">
    <property type="entry name" value="bac_cardiolipin"/>
    <property type="match status" value="1"/>
</dbReference>
<keyword evidence="11" id="KW-1208">Phospholipid metabolism</keyword>
<evidence type="ECO:0000256" key="2">
    <source>
        <dbReference type="ARBA" id="ARBA00022475"/>
    </source>
</evidence>
<dbReference type="Pfam" id="PF13396">
    <property type="entry name" value="PLDc_N"/>
    <property type="match status" value="1"/>
</dbReference>
<proteinExistence type="predicted"/>
<keyword evidence="6" id="KW-0677">Repeat</keyword>
<evidence type="ECO:0000256" key="11">
    <source>
        <dbReference type="ARBA" id="ARBA00023264"/>
    </source>
</evidence>
<dbReference type="EC" id="2.7.8.-" evidence="12"/>
<dbReference type="InterPro" id="IPR001736">
    <property type="entry name" value="PLipase_D/transphosphatidylase"/>
</dbReference>
<evidence type="ECO:0000256" key="6">
    <source>
        <dbReference type="ARBA" id="ARBA00022737"/>
    </source>
</evidence>
<name>A0A4P7NZ44_9GAMM</name>
<evidence type="ECO:0000256" key="7">
    <source>
        <dbReference type="ARBA" id="ARBA00022989"/>
    </source>
</evidence>
<dbReference type="RefSeq" id="WP_135795620.1">
    <property type="nucleotide sequence ID" value="NZ_CP032096.1"/>
</dbReference>
<dbReference type="EMBL" id="CP032096">
    <property type="protein sequence ID" value="QBZ82956.1"/>
    <property type="molecule type" value="Genomic_DNA"/>
</dbReference>
<keyword evidence="10" id="KW-0594">Phospholipid biosynthesis</keyword>
<keyword evidence="5 13" id="KW-0812">Transmembrane</keyword>
<dbReference type="InterPro" id="IPR025202">
    <property type="entry name" value="PLD-like_dom"/>
</dbReference>
<reference evidence="15 16" key="1">
    <citation type="submission" date="2018-08" db="EMBL/GenBank/DDBJ databases">
        <title>Horizontal acquisition of hydrogen conversion ability and other habitat adaptations in Hydrogenovibrio crunogenus strains.</title>
        <authorList>
            <person name="Gonnella G."/>
            <person name="Adam N."/>
            <person name="Perner M."/>
        </authorList>
    </citation>
    <scope>NUCLEOTIDE SEQUENCE [LARGE SCALE GENOMIC DNA]</scope>
    <source>
        <strain evidence="15 16">SP-41</strain>
    </source>
</reference>
<evidence type="ECO:0000256" key="10">
    <source>
        <dbReference type="ARBA" id="ARBA00023209"/>
    </source>
</evidence>
<evidence type="ECO:0000256" key="3">
    <source>
        <dbReference type="ARBA" id="ARBA00022516"/>
    </source>
</evidence>
<dbReference type="Proteomes" id="UP000296201">
    <property type="component" value="Chromosome"/>
</dbReference>
<dbReference type="Pfam" id="PF13091">
    <property type="entry name" value="PLDc_2"/>
    <property type="match status" value="2"/>
</dbReference>
<comment type="subcellular location">
    <subcellularLocation>
        <location evidence="1">Cell membrane</location>
        <topology evidence="1">Multi-pass membrane protein</topology>
    </subcellularLocation>
</comment>
<dbReference type="InterPro" id="IPR022924">
    <property type="entry name" value="Cardiolipin_synthase"/>
</dbReference>
<dbReference type="SUPFAM" id="SSF56024">
    <property type="entry name" value="Phospholipase D/nuclease"/>
    <property type="match status" value="2"/>
</dbReference>
<evidence type="ECO:0000259" key="14">
    <source>
        <dbReference type="PROSITE" id="PS50035"/>
    </source>
</evidence>
<evidence type="ECO:0000256" key="1">
    <source>
        <dbReference type="ARBA" id="ARBA00004651"/>
    </source>
</evidence>
<keyword evidence="8" id="KW-0443">Lipid metabolism</keyword>
<dbReference type="OrthoDB" id="9762009at2"/>
<sequence length="468" mass="53741">MQYETSELVIGFYLLNIVLVLIAMFHMLYQRRSPQNLMAWILALILLPFVGIFFYVIFGSRKLLYKKNKPNISLPTLISSRPKKGLARLNDTLLLANQIDGTSIGNNVTFHQDAVETYQQFMQTLENAQSHICLETYSFELDKTGQEILDVLIRKAKSGVEVRLLMDAVGSLSIYRNQGQLARLTEAGGKYSFFQPLFKNVFNSQLNLRNHRKIYLIDHHTLFTGGMNLSNNYFGSKENEPKEGYWVDLLFKIEGPLTEHYQKIFNEDWHYTTQERIHTERTVLDKPLLTRGFMQTIPSGPDINSDALFESLLQGIYFAKHRIVLVTPYFIPDSAIVNALMIAIKRGVKVILITPETSDHLIFDLGRGSFMRDFLEHGGEIHSYAHGMMHAKLVLIDDKAALFGSANLDYRSLFINYEVSNITYSKQFIALLSDWIDNLISQSMPYHPSDKKIRRLLENLTRTIAPIL</sequence>
<dbReference type="AlphaFoldDB" id="A0A4P7NZ44"/>
<dbReference type="CDD" id="cd09156">
    <property type="entry name" value="PLDc_CLS_unchar1_1"/>
    <property type="match status" value="1"/>
</dbReference>
<keyword evidence="3" id="KW-0444">Lipid biosynthesis</keyword>
<dbReference type="InterPro" id="IPR027379">
    <property type="entry name" value="CLS_N"/>
</dbReference>
<gene>
    <name evidence="15" type="primary">clsA</name>
    <name evidence="15" type="ORF">GHNINEIG_00997</name>
</gene>
<feature type="domain" description="PLD phosphodiesterase" evidence="14">
    <location>
        <begin position="385"/>
        <end position="412"/>
    </location>
</feature>
<keyword evidence="16" id="KW-1185">Reference proteome</keyword>
<dbReference type="PANTHER" id="PTHR21248:SF22">
    <property type="entry name" value="PHOSPHOLIPASE D"/>
    <property type="match status" value="1"/>
</dbReference>
<keyword evidence="2" id="KW-1003">Cell membrane</keyword>
<evidence type="ECO:0000256" key="8">
    <source>
        <dbReference type="ARBA" id="ARBA00023098"/>
    </source>
</evidence>
<dbReference type="PANTHER" id="PTHR21248">
    <property type="entry name" value="CARDIOLIPIN SYNTHASE"/>
    <property type="match status" value="1"/>
</dbReference>
<feature type="transmembrane region" description="Helical" evidence="13">
    <location>
        <begin position="12"/>
        <end position="31"/>
    </location>
</feature>
<dbReference type="CDD" id="cd09162">
    <property type="entry name" value="PLDc_CLS_unchar1_2"/>
    <property type="match status" value="1"/>
</dbReference>
<keyword evidence="4 15" id="KW-0808">Transferase</keyword>
<evidence type="ECO:0000256" key="13">
    <source>
        <dbReference type="SAM" id="Phobius"/>
    </source>
</evidence>
<dbReference type="Gene3D" id="3.30.870.10">
    <property type="entry name" value="Endonuclease Chain A"/>
    <property type="match status" value="2"/>
</dbReference>
<organism evidence="15 16">
    <name type="scientific">Hydrogenovibrio crunogenus</name>
    <dbReference type="NCBI Taxonomy" id="39765"/>
    <lineage>
        <taxon>Bacteria</taxon>
        <taxon>Pseudomonadati</taxon>
        <taxon>Pseudomonadota</taxon>
        <taxon>Gammaproteobacteria</taxon>
        <taxon>Thiotrichales</taxon>
        <taxon>Piscirickettsiaceae</taxon>
        <taxon>Hydrogenovibrio</taxon>
    </lineage>
</organism>
<keyword evidence="7 13" id="KW-1133">Transmembrane helix</keyword>
<dbReference type="GO" id="GO:0005886">
    <property type="term" value="C:plasma membrane"/>
    <property type="evidence" value="ECO:0007669"/>
    <property type="project" value="UniProtKB-SubCell"/>
</dbReference>
<evidence type="ECO:0000256" key="5">
    <source>
        <dbReference type="ARBA" id="ARBA00022692"/>
    </source>
</evidence>
<feature type="domain" description="PLD phosphodiesterase" evidence="14">
    <location>
        <begin position="206"/>
        <end position="233"/>
    </location>
</feature>